<dbReference type="SUPFAM" id="SSF56849">
    <property type="entry name" value="delta-Endotoxin (insectocide), N-terminal domain"/>
    <property type="match status" value="1"/>
</dbReference>
<keyword evidence="3" id="KW-1185">Reference proteome</keyword>
<evidence type="ECO:0000313" key="3">
    <source>
        <dbReference type="Proteomes" id="UP000076078"/>
    </source>
</evidence>
<dbReference type="Gene3D" id="1.20.190.10">
    <property type="entry name" value="Pesticidal crystal protein, N-terminal domain"/>
    <property type="match status" value="1"/>
</dbReference>
<evidence type="ECO:0000256" key="1">
    <source>
        <dbReference type="SAM" id="Coils"/>
    </source>
</evidence>
<dbReference type="OrthoDB" id="23378at2759"/>
<feature type="coiled-coil region" evidence="1">
    <location>
        <begin position="71"/>
        <end position="105"/>
    </location>
</feature>
<organism evidence="2 3">
    <name type="scientific">Tieghemostelium lacteum</name>
    <name type="common">Slime mold</name>
    <name type="synonym">Dictyostelium lacteum</name>
    <dbReference type="NCBI Taxonomy" id="361077"/>
    <lineage>
        <taxon>Eukaryota</taxon>
        <taxon>Amoebozoa</taxon>
        <taxon>Evosea</taxon>
        <taxon>Eumycetozoa</taxon>
        <taxon>Dictyostelia</taxon>
        <taxon>Dictyosteliales</taxon>
        <taxon>Raperosteliaceae</taxon>
        <taxon>Tieghemostelium</taxon>
    </lineage>
</organism>
<dbReference type="EMBL" id="LODT01000029">
    <property type="protein sequence ID" value="KYQ92363.1"/>
    <property type="molecule type" value="Genomic_DNA"/>
</dbReference>
<comment type="caution">
    <text evidence="2">The sequence shown here is derived from an EMBL/GenBank/DDBJ whole genome shotgun (WGS) entry which is preliminary data.</text>
</comment>
<dbReference type="GO" id="GO:0090729">
    <property type="term" value="F:toxin activity"/>
    <property type="evidence" value="ECO:0007669"/>
    <property type="project" value="InterPro"/>
</dbReference>
<dbReference type="Proteomes" id="UP000076078">
    <property type="component" value="Unassembled WGS sequence"/>
</dbReference>
<gene>
    <name evidence="2" type="ORF">DLAC_06328</name>
</gene>
<dbReference type="FunCoup" id="A0A151ZEH9">
    <property type="interactions" value="371"/>
</dbReference>
<sequence>MDFETKLKKVSKDMGIGEENWAFLMAPGIGGFLIKYKIISANEWYQLQNGLIGMVPFIGPLLQSVVGIVLGRIFESETDQLKKQIEKLNERINEVYKKMDSLFQQNWLELCQKKTEVVWSNLTDLKSELGLLQDSIDAEDPENNINECKRVVRNRVANVINGFNELLIFCAHPTYVRKCSKLYIGITFAFAYFYSELDRCGESWGFNPRQIKGSKSYKSAKQRCSDVLAESYENLSKVEISKKIKEPLWHCFTDLDLTVYPIPPFMPNDKIIPLDEKEYNYILRYDPQHQLESHNYRSTSEYSDKVDIYSGCRGITIGLDRYNQHSDTRLFFKNTGAKVFSLTFHVLSCIMVSHYSVKIQKLFDEMPTISSFSEGELYYYLTRYSSGYPNIPGLDFKNLMELQSKYPEENRIGYGRYNPYDKKDVKEDADVKLILYNLCKDNLNFPNQRPTLVYETDKNKRIAHHTAINVPNTDREESKNTEGFIEFPNYGGVRGGKITIPLIHFPNSFYGIITIETFDNQLSRHQFGATYAHDPFKVEYSKLGYLEFSVVNGTVTK</sequence>
<evidence type="ECO:0000313" key="2">
    <source>
        <dbReference type="EMBL" id="KYQ92363.1"/>
    </source>
</evidence>
<reference evidence="2 3" key="1">
    <citation type="submission" date="2015-12" db="EMBL/GenBank/DDBJ databases">
        <title>Dictyostelia acquired genes for synthesis and detection of signals that induce cell-type specialization by lateral gene transfer from prokaryotes.</title>
        <authorList>
            <person name="Gloeckner G."/>
            <person name="Schaap P."/>
        </authorList>
    </citation>
    <scope>NUCLEOTIDE SEQUENCE [LARGE SCALE GENOMIC DNA]</scope>
    <source>
        <strain evidence="2 3">TK</strain>
    </source>
</reference>
<accession>A0A151ZEH9</accession>
<dbReference type="InterPro" id="IPR036716">
    <property type="entry name" value="Pest_crys_N_sf"/>
</dbReference>
<evidence type="ECO:0008006" key="4">
    <source>
        <dbReference type="Google" id="ProtNLM"/>
    </source>
</evidence>
<dbReference type="AlphaFoldDB" id="A0A151ZEH9"/>
<keyword evidence="1" id="KW-0175">Coiled coil</keyword>
<dbReference type="PANTHER" id="PTHR38082:SF2">
    <property type="entry name" value="PESTICIDAL CRYSTAL PROTEIN N-TERMINAL DOMAIN-CONTAINING PROTEIN"/>
    <property type="match status" value="1"/>
</dbReference>
<name>A0A151ZEH9_TIELA</name>
<proteinExistence type="predicted"/>
<protein>
    <recommendedName>
        <fullName evidence="4">Pesticidal crystal protein N-terminal domain-containing protein</fullName>
    </recommendedName>
</protein>
<dbReference type="InParanoid" id="A0A151ZEH9"/>
<dbReference type="PANTHER" id="PTHR38082">
    <property type="entry name" value="ENDOTOXIN_N DOMAIN-CONTAINING PROTEIN"/>
    <property type="match status" value="1"/>
</dbReference>